<dbReference type="Pfam" id="PF00378">
    <property type="entry name" value="ECH_1"/>
    <property type="match status" value="1"/>
</dbReference>
<accession>A0A494VZV8</accession>
<dbReference type="Proteomes" id="UP000279959">
    <property type="component" value="Chromosome"/>
</dbReference>
<dbReference type="EMBL" id="AP018664">
    <property type="protein sequence ID" value="BBD97441.1"/>
    <property type="molecule type" value="Genomic_DNA"/>
</dbReference>
<evidence type="ECO:0000313" key="4">
    <source>
        <dbReference type="EMBL" id="BBD97441.1"/>
    </source>
</evidence>
<keyword evidence="2" id="KW-0456">Lyase</keyword>
<gene>
    <name evidence="4" type="ORF">SAMIE_1009420</name>
</gene>
<reference evidence="4 5" key="1">
    <citation type="submission" date="2018-05" db="EMBL/GenBank/DDBJ databases">
        <title>Complete Genome Sequence of the Nonylphenol-Degrading Bacterium Sphingobium amiense DSM 16289T.</title>
        <authorList>
            <person name="Ootsuka M."/>
            <person name="Nishizawa T."/>
            <person name="Ohta H."/>
        </authorList>
    </citation>
    <scope>NUCLEOTIDE SEQUENCE [LARGE SCALE GENOMIC DNA]</scope>
    <source>
        <strain evidence="4 5">DSM 16289</strain>
    </source>
</reference>
<evidence type="ECO:0000256" key="1">
    <source>
        <dbReference type="ARBA" id="ARBA00005254"/>
    </source>
</evidence>
<evidence type="ECO:0000313" key="5">
    <source>
        <dbReference type="Proteomes" id="UP000279959"/>
    </source>
</evidence>
<dbReference type="InterPro" id="IPR018376">
    <property type="entry name" value="Enoyl-CoA_hyd/isom_CS"/>
</dbReference>
<organism evidence="4 5">
    <name type="scientific">Sphingobium amiense</name>
    <dbReference type="NCBI Taxonomy" id="135719"/>
    <lineage>
        <taxon>Bacteria</taxon>
        <taxon>Pseudomonadati</taxon>
        <taxon>Pseudomonadota</taxon>
        <taxon>Alphaproteobacteria</taxon>
        <taxon>Sphingomonadales</taxon>
        <taxon>Sphingomonadaceae</taxon>
        <taxon>Sphingobium</taxon>
    </lineage>
</organism>
<dbReference type="PROSITE" id="PS00166">
    <property type="entry name" value="ENOYL_COA_HYDRATASE"/>
    <property type="match status" value="1"/>
</dbReference>
<dbReference type="GO" id="GO:0006635">
    <property type="term" value="P:fatty acid beta-oxidation"/>
    <property type="evidence" value="ECO:0007669"/>
    <property type="project" value="TreeGrafter"/>
</dbReference>
<dbReference type="PANTHER" id="PTHR11941:SF54">
    <property type="entry name" value="ENOYL-COA HYDRATASE, MITOCHONDRIAL"/>
    <property type="match status" value="1"/>
</dbReference>
<keyword evidence="5" id="KW-1185">Reference proteome</keyword>
<dbReference type="CDD" id="cd06558">
    <property type="entry name" value="crotonase-like"/>
    <property type="match status" value="1"/>
</dbReference>
<dbReference type="SUPFAM" id="SSF52096">
    <property type="entry name" value="ClpP/crotonase"/>
    <property type="match status" value="1"/>
</dbReference>
<dbReference type="Gene3D" id="1.10.12.10">
    <property type="entry name" value="Lyase 2-enoyl-coa Hydratase, Chain A, domain 2"/>
    <property type="match status" value="1"/>
</dbReference>
<protein>
    <submittedName>
        <fullName evidence="4">Enoyl-CoA hydratase</fullName>
    </submittedName>
</protein>
<evidence type="ECO:0000256" key="2">
    <source>
        <dbReference type="ARBA" id="ARBA00023239"/>
    </source>
</evidence>
<dbReference type="InterPro" id="IPR001753">
    <property type="entry name" value="Enoyl-CoA_hydra/iso"/>
</dbReference>
<proteinExistence type="inferred from homology"/>
<dbReference type="PANTHER" id="PTHR11941">
    <property type="entry name" value="ENOYL-COA HYDRATASE-RELATED"/>
    <property type="match status" value="1"/>
</dbReference>
<dbReference type="AlphaFoldDB" id="A0A494VZV8"/>
<dbReference type="Gene3D" id="3.90.226.10">
    <property type="entry name" value="2-enoyl-CoA Hydratase, Chain A, domain 1"/>
    <property type="match status" value="1"/>
</dbReference>
<dbReference type="InterPro" id="IPR014748">
    <property type="entry name" value="Enoyl-CoA_hydra_C"/>
</dbReference>
<dbReference type="InterPro" id="IPR029045">
    <property type="entry name" value="ClpP/crotonase-like_dom_sf"/>
</dbReference>
<dbReference type="RefSeq" id="WP_066699706.1">
    <property type="nucleotide sequence ID" value="NZ_AP018664.1"/>
</dbReference>
<evidence type="ECO:0000256" key="3">
    <source>
        <dbReference type="RuleBase" id="RU003707"/>
    </source>
</evidence>
<sequence length="253" mass="26912">MTVRLERDGAVARLLIDRPQRRNAMNQAMWQQLPLLVEEAMADDGVRVLILASATPGLFCAGADIDEFAACSGDEEWRIANQAAIRASQYALAHAEKPVIAAIDGDCVGGGCGLAIACDLRIAAPAARLGITPAKLGIVYSLFDTKLLVDLVGPARAKRILFTGTLHDADQALAIGLVDEIAPDPLAAADTLARTIAANAQHSVRASKAIVRRILDGQADDDATTLALFRDAFTLPDFAEGVAAFREKRRPDF</sequence>
<dbReference type="KEGG" id="sami:SAMIE_1009420"/>
<dbReference type="GO" id="GO:0016829">
    <property type="term" value="F:lyase activity"/>
    <property type="evidence" value="ECO:0007669"/>
    <property type="project" value="UniProtKB-KW"/>
</dbReference>
<name>A0A494VZV8_9SPHN</name>
<comment type="similarity">
    <text evidence="1 3">Belongs to the enoyl-CoA hydratase/isomerase family.</text>
</comment>